<protein>
    <submittedName>
        <fullName evidence="2">Rho-GAP domain-containing protein</fullName>
    </submittedName>
</protein>
<dbReference type="EMBL" id="ACPB03013091">
    <property type="status" value="NOT_ANNOTATED_CDS"/>
    <property type="molecule type" value="Genomic_DNA"/>
</dbReference>
<proteinExistence type="predicted"/>
<dbReference type="VEuPathDB" id="VectorBase:RPRC011700"/>
<dbReference type="GO" id="GO:0007165">
    <property type="term" value="P:signal transduction"/>
    <property type="evidence" value="ECO:0007669"/>
    <property type="project" value="InterPro"/>
</dbReference>
<dbReference type="Proteomes" id="UP000015103">
    <property type="component" value="Unassembled WGS sequence"/>
</dbReference>
<accession>T1I5Y1</accession>
<organism evidence="2 3">
    <name type="scientific">Rhodnius prolixus</name>
    <name type="common">Triatomid bug</name>
    <dbReference type="NCBI Taxonomy" id="13249"/>
    <lineage>
        <taxon>Eukaryota</taxon>
        <taxon>Metazoa</taxon>
        <taxon>Ecdysozoa</taxon>
        <taxon>Arthropoda</taxon>
        <taxon>Hexapoda</taxon>
        <taxon>Insecta</taxon>
        <taxon>Pterygota</taxon>
        <taxon>Neoptera</taxon>
        <taxon>Paraneoptera</taxon>
        <taxon>Hemiptera</taxon>
        <taxon>Heteroptera</taxon>
        <taxon>Panheteroptera</taxon>
        <taxon>Cimicomorpha</taxon>
        <taxon>Reduviidae</taxon>
        <taxon>Triatominae</taxon>
        <taxon>Rhodnius</taxon>
    </lineage>
</organism>
<dbReference type="EMBL" id="ACPB03013090">
    <property type="status" value="NOT_ANNOTATED_CDS"/>
    <property type="molecule type" value="Genomic_DNA"/>
</dbReference>
<dbReference type="PANTHER" id="PTHR46075">
    <property type="entry name" value="CHIMERIN FAMILY MEMBER"/>
    <property type="match status" value="1"/>
</dbReference>
<dbReference type="PROSITE" id="PS50238">
    <property type="entry name" value="RHOGAP"/>
    <property type="match status" value="1"/>
</dbReference>
<evidence type="ECO:0000313" key="2">
    <source>
        <dbReference type="EnsemblMetazoa" id="RPRC011700-PA"/>
    </source>
</evidence>
<keyword evidence="1" id="KW-0343">GTPase activation</keyword>
<dbReference type="Gene3D" id="1.10.555.10">
    <property type="entry name" value="Rho GTPase activation protein"/>
    <property type="match status" value="1"/>
</dbReference>
<sequence>MGVKDEFHQKAILTYIDELNALENKKPDRTSEVCNKSVEHPRMPGVDLERCEKCDKYLRTTHNGQRTSQVFGMALCIQFNPNEDPAPIVVIKCTEEIERCAVISPKIDLYKLYKSNVSKAEVEKLRNAINEVYKKFLRELPDPIIPVQWYDKFVEASRK</sequence>
<dbReference type="STRING" id="13249.T1I5Y1"/>
<keyword evidence="3" id="KW-1185">Reference proteome</keyword>
<dbReference type="InterPro" id="IPR008936">
    <property type="entry name" value="Rho_GTPase_activation_prot"/>
</dbReference>
<dbReference type="InParanoid" id="T1I5Y1"/>
<evidence type="ECO:0000256" key="1">
    <source>
        <dbReference type="ARBA" id="ARBA00022468"/>
    </source>
</evidence>
<dbReference type="PANTHER" id="PTHR46075:SF5">
    <property type="entry name" value="PHOSPHATIDYLINOSITOL 3-KINASE REGULATORY SUBUNIT ALPHA"/>
    <property type="match status" value="1"/>
</dbReference>
<dbReference type="GO" id="GO:0005096">
    <property type="term" value="F:GTPase activator activity"/>
    <property type="evidence" value="ECO:0007669"/>
    <property type="project" value="UniProtKB-KW"/>
</dbReference>
<dbReference type="SUPFAM" id="SSF48350">
    <property type="entry name" value="GTPase activation domain, GAP"/>
    <property type="match status" value="1"/>
</dbReference>
<dbReference type="InterPro" id="IPR051854">
    <property type="entry name" value="Rho-type_GAP"/>
</dbReference>
<dbReference type="AlphaFoldDB" id="T1I5Y1"/>
<reference evidence="2" key="1">
    <citation type="submission" date="2015-05" db="UniProtKB">
        <authorList>
            <consortium name="EnsemblMetazoa"/>
        </authorList>
    </citation>
    <scope>IDENTIFICATION</scope>
</reference>
<name>T1I5Y1_RHOPR</name>
<evidence type="ECO:0000313" key="3">
    <source>
        <dbReference type="Proteomes" id="UP000015103"/>
    </source>
</evidence>
<dbReference type="InterPro" id="IPR000198">
    <property type="entry name" value="RhoGAP_dom"/>
</dbReference>
<dbReference type="HOGENOM" id="CLU_1662961_0_0_1"/>
<dbReference type="EMBL" id="ACPB03013089">
    <property type="status" value="NOT_ANNOTATED_CDS"/>
    <property type="molecule type" value="Genomic_DNA"/>
</dbReference>
<dbReference type="EnsemblMetazoa" id="RPRC011700-RA">
    <property type="protein sequence ID" value="RPRC011700-PA"/>
    <property type="gene ID" value="RPRC011700"/>
</dbReference>